<dbReference type="InterPro" id="IPR000209">
    <property type="entry name" value="Peptidase_S8/S53_dom"/>
</dbReference>
<dbReference type="Pfam" id="PF00082">
    <property type="entry name" value="Peptidase_S8"/>
    <property type="match status" value="1"/>
</dbReference>
<dbReference type="PRINTS" id="PR00723">
    <property type="entry name" value="SUBTILISIN"/>
</dbReference>
<evidence type="ECO:0000313" key="10">
    <source>
        <dbReference type="EMBL" id="GLU48772.1"/>
    </source>
</evidence>
<dbReference type="AlphaFoldDB" id="A0A9W6P856"/>
<organism evidence="10 11">
    <name type="scientific">Nocardiopsis ansamitocini</name>
    <dbReference type="NCBI Taxonomy" id="1670832"/>
    <lineage>
        <taxon>Bacteria</taxon>
        <taxon>Bacillati</taxon>
        <taxon>Actinomycetota</taxon>
        <taxon>Actinomycetes</taxon>
        <taxon>Streptosporangiales</taxon>
        <taxon>Nocardiopsidaceae</taxon>
        <taxon>Nocardiopsis</taxon>
    </lineage>
</organism>
<dbReference type="GO" id="GO:0006508">
    <property type="term" value="P:proteolysis"/>
    <property type="evidence" value="ECO:0007669"/>
    <property type="project" value="UniProtKB-KW"/>
</dbReference>
<accession>A0A9W6P856</accession>
<feature type="active site" description="Charge relay system" evidence="5">
    <location>
        <position position="332"/>
    </location>
</feature>
<keyword evidence="4 5" id="KW-0720">Serine protease</keyword>
<dbReference type="Gene3D" id="3.40.50.200">
    <property type="entry name" value="Peptidase S8/S53 domain"/>
    <property type="match status" value="1"/>
</dbReference>
<proteinExistence type="inferred from homology"/>
<name>A0A9W6P856_9ACTN</name>
<keyword evidence="7" id="KW-0732">Signal</keyword>
<dbReference type="EMBL" id="BSQG01000005">
    <property type="protein sequence ID" value="GLU48772.1"/>
    <property type="molecule type" value="Genomic_DNA"/>
</dbReference>
<evidence type="ECO:0000256" key="5">
    <source>
        <dbReference type="PROSITE-ProRule" id="PRU01240"/>
    </source>
</evidence>
<evidence type="ECO:0008006" key="12">
    <source>
        <dbReference type="Google" id="ProtNLM"/>
    </source>
</evidence>
<dbReference type="InterPro" id="IPR023828">
    <property type="entry name" value="Peptidase_S8_Ser-AS"/>
</dbReference>
<dbReference type="FunFam" id="3.40.50.200:FF:000014">
    <property type="entry name" value="Proteinase K"/>
    <property type="match status" value="1"/>
</dbReference>
<dbReference type="Pfam" id="PF05922">
    <property type="entry name" value="Inhibitor_I9"/>
    <property type="match status" value="1"/>
</dbReference>
<dbReference type="PANTHER" id="PTHR43806:SF11">
    <property type="entry name" value="CEREVISIN-RELATED"/>
    <property type="match status" value="1"/>
</dbReference>
<keyword evidence="3 5" id="KW-0378">Hydrolase</keyword>
<dbReference type="GO" id="GO:0004252">
    <property type="term" value="F:serine-type endopeptidase activity"/>
    <property type="evidence" value="ECO:0007669"/>
    <property type="project" value="UniProtKB-UniRule"/>
</dbReference>
<dbReference type="SUPFAM" id="SSF52743">
    <property type="entry name" value="Subtilisin-like"/>
    <property type="match status" value="1"/>
</dbReference>
<dbReference type="InterPro" id="IPR034193">
    <property type="entry name" value="PCSK9_ProteinaseK-like"/>
</dbReference>
<protein>
    <recommendedName>
        <fullName evidence="12">Peptidase inhibitor I9</fullName>
    </recommendedName>
</protein>
<dbReference type="PROSITE" id="PS51892">
    <property type="entry name" value="SUBTILASE"/>
    <property type="match status" value="1"/>
</dbReference>
<keyword evidence="2 5" id="KW-0645">Protease</keyword>
<evidence type="ECO:0000256" key="7">
    <source>
        <dbReference type="SAM" id="SignalP"/>
    </source>
</evidence>
<dbReference type="InterPro" id="IPR036852">
    <property type="entry name" value="Peptidase_S8/S53_dom_sf"/>
</dbReference>
<evidence type="ECO:0000256" key="6">
    <source>
        <dbReference type="RuleBase" id="RU003355"/>
    </source>
</evidence>
<dbReference type="PROSITE" id="PS00136">
    <property type="entry name" value="SUBTILASE_ASP"/>
    <property type="match status" value="1"/>
</dbReference>
<dbReference type="PANTHER" id="PTHR43806">
    <property type="entry name" value="PEPTIDASE S8"/>
    <property type="match status" value="1"/>
</dbReference>
<evidence type="ECO:0000256" key="2">
    <source>
        <dbReference type="ARBA" id="ARBA00022670"/>
    </source>
</evidence>
<evidence type="ECO:0000256" key="3">
    <source>
        <dbReference type="ARBA" id="ARBA00022801"/>
    </source>
</evidence>
<dbReference type="Gene3D" id="3.30.70.80">
    <property type="entry name" value="Peptidase S8 propeptide/proteinase inhibitor I9"/>
    <property type="match status" value="1"/>
</dbReference>
<dbReference type="PROSITE" id="PS00138">
    <property type="entry name" value="SUBTILASE_SER"/>
    <property type="match status" value="1"/>
</dbReference>
<evidence type="ECO:0000259" key="8">
    <source>
        <dbReference type="Pfam" id="PF00082"/>
    </source>
</evidence>
<keyword evidence="11" id="KW-1185">Reference proteome</keyword>
<feature type="domain" description="Peptidase S8/S53" evidence="8">
    <location>
        <begin position="142"/>
        <end position="367"/>
    </location>
</feature>
<feature type="active site" description="Charge relay system" evidence="5">
    <location>
        <position position="151"/>
    </location>
</feature>
<dbReference type="InterPro" id="IPR050131">
    <property type="entry name" value="Peptidase_S8_subtilisin-like"/>
</dbReference>
<evidence type="ECO:0000259" key="9">
    <source>
        <dbReference type="Pfam" id="PF05922"/>
    </source>
</evidence>
<dbReference type="InterPro" id="IPR010259">
    <property type="entry name" value="S8pro/Inhibitor_I9"/>
</dbReference>
<feature type="signal peptide" evidence="7">
    <location>
        <begin position="1"/>
        <end position="27"/>
    </location>
</feature>
<feature type="chain" id="PRO_5040935267" description="Peptidase inhibitor I9" evidence="7">
    <location>
        <begin position="28"/>
        <end position="387"/>
    </location>
</feature>
<dbReference type="Proteomes" id="UP001165092">
    <property type="component" value="Unassembled WGS sequence"/>
</dbReference>
<dbReference type="GO" id="GO:0005615">
    <property type="term" value="C:extracellular space"/>
    <property type="evidence" value="ECO:0007669"/>
    <property type="project" value="TreeGrafter"/>
</dbReference>
<comment type="caution">
    <text evidence="10">The sequence shown here is derived from an EMBL/GenBank/DDBJ whole genome shotgun (WGS) entry which is preliminary data.</text>
</comment>
<feature type="domain" description="Inhibitor I9" evidence="9">
    <location>
        <begin position="65"/>
        <end position="105"/>
    </location>
</feature>
<dbReference type="CDD" id="cd04077">
    <property type="entry name" value="Peptidases_S8_PCSK9_ProteinaseK_like"/>
    <property type="match status" value="1"/>
</dbReference>
<reference evidence="10" key="1">
    <citation type="submission" date="2023-02" db="EMBL/GenBank/DDBJ databases">
        <title>Nocardiopsis ansamitocini NBRC 112285.</title>
        <authorList>
            <person name="Ichikawa N."/>
            <person name="Sato H."/>
            <person name="Tonouchi N."/>
        </authorList>
    </citation>
    <scope>NUCLEOTIDE SEQUENCE</scope>
    <source>
        <strain evidence="10">NBRC 112285</strain>
    </source>
</reference>
<evidence type="ECO:0000256" key="1">
    <source>
        <dbReference type="ARBA" id="ARBA00011073"/>
    </source>
</evidence>
<evidence type="ECO:0000313" key="11">
    <source>
        <dbReference type="Proteomes" id="UP001165092"/>
    </source>
</evidence>
<comment type="similarity">
    <text evidence="1 5 6">Belongs to the peptidase S8 family.</text>
</comment>
<dbReference type="InterPro" id="IPR037045">
    <property type="entry name" value="S8pro/Inhibitor_I9_sf"/>
</dbReference>
<dbReference type="SUPFAM" id="SSF54897">
    <property type="entry name" value="Protease propeptides/inhibitors"/>
    <property type="match status" value="1"/>
</dbReference>
<dbReference type="InterPro" id="IPR015500">
    <property type="entry name" value="Peptidase_S8_subtilisin-rel"/>
</dbReference>
<gene>
    <name evidence="10" type="ORF">Nans01_31230</name>
</gene>
<sequence>MRALAGLAATGLLALPLAALGASPAAADDLAPLKSAGATAVNGEYIVVLEDDVTVAEVTGGDGVGVAASDIEHVYDTVLNGFSAELDDAELHRLRAEPGVAYVEEVGEVNLSAVQNNPTWGLDRIDQTNLPLSNSYSYDYTGDGVSVYVIDTGIAPNHPDFGGRASIAFDAYGGNGVDGNGHGTHVAGTVGSATYGVAKEVDLYGVKVLSNSGSGTTAGVIAGVDWVGANADGPSVANLSLGGGASLALDQAVNRLAASDVFVAVAAGNSAAPASGSSPARAAGVTTVAASTRTDTSASYTNYGPSVQLYAPGSAITSTWTGNSTYTGNGTSFASPHVAGAAALYKEANGEAGQSTVQNWLVGNASAGVLSGVPAGTPNLLLNVSGL</sequence>
<feature type="active site" description="Charge relay system" evidence="5">
    <location>
        <position position="182"/>
    </location>
</feature>
<dbReference type="InterPro" id="IPR022398">
    <property type="entry name" value="Peptidase_S8_His-AS"/>
</dbReference>
<dbReference type="InterPro" id="IPR023827">
    <property type="entry name" value="Peptidase_S8_Asp-AS"/>
</dbReference>
<dbReference type="PROSITE" id="PS00137">
    <property type="entry name" value="SUBTILASE_HIS"/>
    <property type="match status" value="1"/>
</dbReference>
<evidence type="ECO:0000256" key="4">
    <source>
        <dbReference type="ARBA" id="ARBA00022825"/>
    </source>
</evidence>